<evidence type="ECO:0000313" key="2">
    <source>
        <dbReference type="Proteomes" id="UP000237000"/>
    </source>
</evidence>
<organism evidence="1 2">
    <name type="scientific">Trema orientale</name>
    <name type="common">Charcoal tree</name>
    <name type="synonym">Celtis orientalis</name>
    <dbReference type="NCBI Taxonomy" id="63057"/>
    <lineage>
        <taxon>Eukaryota</taxon>
        <taxon>Viridiplantae</taxon>
        <taxon>Streptophyta</taxon>
        <taxon>Embryophyta</taxon>
        <taxon>Tracheophyta</taxon>
        <taxon>Spermatophyta</taxon>
        <taxon>Magnoliopsida</taxon>
        <taxon>eudicotyledons</taxon>
        <taxon>Gunneridae</taxon>
        <taxon>Pentapetalae</taxon>
        <taxon>rosids</taxon>
        <taxon>fabids</taxon>
        <taxon>Rosales</taxon>
        <taxon>Cannabaceae</taxon>
        <taxon>Trema</taxon>
    </lineage>
</organism>
<evidence type="ECO:0000313" key="1">
    <source>
        <dbReference type="EMBL" id="PON68467.1"/>
    </source>
</evidence>
<name>A0A2P5D5A5_TREOI</name>
<protein>
    <submittedName>
        <fullName evidence="1">Uncharacterized protein</fullName>
    </submittedName>
</protein>
<dbReference type="Proteomes" id="UP000237000">
    <property type="component" value="Unassembled WGS sequence"/>
</dbReference>
<keyword evidence="2" id="KW-1185">Reference proteome</keyword>
<dbReference type="AlphaFoldDB" id="A0A2P5D5A5"/>
<comment type="caution">
    <text evidence="1">The sequence shown here is derived from an EMBL/GenBank/DDBJ whole genome shotgun (WGS) entry which is preliminary data.</text>
</comment>
<accession>A0A2P5D5A5</accession>
<gene>
    <name evidence="1" type="ORF">TorRG33x02_261990</name>
</gene>
<dbReference type="InParanoid" id="A0A2P5D5A5"/>
<sequence length="69" mass="7991">MHLYEAYSHETSCTNSICHLTEFKDLLLVLHYDFMRLVNAEEPFDNGLKKYVRAGGTIPRLVADRSRCT</sequence>
<dbReference type="EMBL" id="JXTC01000295">
    <property type="protein sequence ID" value="PON68467.1"/>
    <property type="molecule type" value="Genomic_DNA"/>
</dbReference>
<dbReference type="OrthoDB" id="10275464at2759"/>
<proteinExistence type="predicted"/>
<reference evidence="2" key="1">
    <citation type="submission" date="2016-06" db="EMBL/GenBank/DDBJ databases">
        <title>Parallel loss of symbiosis genes in relatives of nitrogen-fixing non-legume Parasponia.</title>
        <authorList>
            <person name="Van Velzen R."/>
            <person name="Holmer R."/>
            <person name="Bu F."/>
            <person name="Rutten L."/>
            <person name="Van Zeijl A."/>
            <person name="Liu W."/>
            <person name="Santuari L."/>
            <person name="Cao Q."/>
            <person name="Sharma T."/>
            <person name="Shen D."/>
            <person name="Roswanjaya Y."/>
            <person name="Wardhani T."/>
            <person name="Kalhor M.S."/>
            <person name="Jansen J."/>
            <person name="Van den Hoogen J."/>
            <person name="Gungor B."/>
            <person name="Hartog M."/>
            <person name="Hontelez J."/>
            <person name="Verver J."/>
            <person name="Yang W.-C."/>
            <person name="Schijlen E."/>
            <person name="Repin R."/>
            <person name="Schilthuizen M."/>
            <person name="Schranz E."/>
            <person name="Heidstra R."/>
            <person name="Miyata K."/>
            <person name="Fedorova E."/>
            <person name="Kohlen W."/>
            <person name="Bisseling T."/>
            <person name="Smit S."/>
            <person name="Geurts R."/>
        </authorList>
    </citation>
    <scope>NUCLEOTIDE SEQUENCE [LARGE SCALE GENOMIC DNA]</scope>
    <source>
        <strain evidence="2">cv. RG33-2</strain>
    </source>
</reference>